<dbReference type="Gene3D" id="3.10.310.50">
    <property type="match status" value="1"/>
</dbReference>
<keyword evidence="3" id="KW-0812">Transmembrane</keyword>
<evidence type="ECO:0000313" key="5">
    <source>
        <dbReference type="EMBL" id="MBD8505601.1"/>
    </source>
</evidence>
<keyword evidence="1" id="KW-0175">Coiled coil</keyword>
<evidence type="ECO:0000256" key="3">
    <source>
        <dbReference type="SAM" id="Phobius"/>
    </source>
</evidence>
<dbReference type="RefSeq" id="WP_192038092.1">
    <property type="nucleotide sequence ID" value="NZ_JACYWE010000002.1"/>
</dbReference>
<gene>
    <name evidence="5" type="ORF">HT102_03760</name>
</gene>
<comment type="caution">
    <text evidence="5">The sequence shown here is derived from an EMBL/GenBank/DDBJ whole genome shotgun (WGS) entry which is preliminary data.</text>
</comment>
<feature type="compositionally biased region" description="Basic residues" evidence="2">
    <location>
        <begin position="654"/>
        <end position="667"/>
    </location>
</feature>
<feature type="region of interest" description="Disordered" evidence="2">
    <location>
        <begin position="646"/>
        <end position="689"/>
    </location>
</feature>
<protein>
    <submittedName>
        <fullName evidence="5">TPM domain-containing protein</fullName>
    </submittedName>
</protein>
<organism evidence="5 6">
    <name type="scientific">Lolliginicoccus lacisalsi</name>
    <dbReference type="NCBI Taxonomy" id="2742202"/>
    <lineage>
        <taxon>Bacteria</taxon>
        <taxon>Bacillati</taxon>
        <taxon>Actinomycetota</taxon>
        <taxon>Actinomycetes</taxon>
        <taxon>Mycobacteriales</taxon>
        <taxon>Hoyosellaceae</taxon>
        <taxon>Lolliginicoccus</taxon>
    </lineage>
</organism>
<proteinExistence type="predicted"/>
<keyword evidence="6" id="KW-1185">Reference proteome</keyword>
<evidence type="ECO:0000256" key="1">
    <source>
        <dbReference type="SAM" id="Coils"/>
    </source>
</evidence>
<dbReference type="Proteomes" id="UP000642993">
    <property type="component" value="Unassembled WGS sequence"/>
</dbReference>
<dbReference type="InterPro" id="IPR007621">
    <property type="entry name" value="TPM_dom"/>
</dbReference>
<evidence type="ECO:0000313" key="6">
    <source>
        <dbReference type="Proteomes" id="UP000642993"/>
    </source>
</evidence>
<dbReference type="Pfam" id="PF04536">
    <property type="entry name" value="TPM_phosphatase"/>
    <property type="match status" value="1"/>
</dbReference>
<feature type="coiled-coil region" evidence="1">
    <location>
        <begin position="583"/>
        <end position="610"/>
    </location>
</feature>
<evidence type="ECO:0000259" key="4">
    <source>
        <dbReference type="Pfam" id="PF04536"/>
    </source>
</evidence>
<feature type="domain" description="TPM" evidence="4">
    <location>
        <begin position="52"/>
        <end position="170"/>
    </location>
</feature>
<dbReference type="AlphaFoldDB" id="A0A927JAB3"/>
<keyword evidence="3" id="KW-1133">Transmembrane helix</keyword>
<sequence length="689" mass="72505">MHRPRPAPRTGPRRAAWATLLALLLVIAPGLVLAPGLPVAQAEQPFELRDRITDNAGVLAPEEAESVREAMNGLSDAHGIRLWVVFTDSFSGIDAATWTDSVAELSRLGDQDVVLAVAVGDREYYLGLASALTSVSSAEEQSIARDDIEPHLAADRWAAAALGAVEGLERAVAPSTGSGAAGIIVLVAIIAGGAVLVVLLVRRRRSRADQQAARLAALDLTNRAVVAQQPVTALEPLSRTMLVDTDNAISSSAEELARAADEFGDRGAAGFRAAVDAARNDLARAFQIRQQLDTGTGIPMLQRHAMLVDLVTLCARADAALDEQVEAFDAKRDLLVHAPDTLDAVARDIVTINVRLPEAEKTLATLKEQFAPEALATIITNPGLARDHVQLAESASSKAHEALGRGDAEAAVSQVRAAESAVSHANALIAGVENAENDIRAAIDKLPAAMADLDQDIAEAHRLGSRGGTRLAEARARAEAALAHARRAQGSDPLGSMKHIVLADDALDDVLAEATENERRRQHAARALANDLAAAKAHASATRDYISTRRGAVSAQPRTKLSEAMRHLADAEAKSAADPVAALNLARAAMQLAQQALAEAQNEVRTWEGQQQRAFGYAPGGGSTYRNTRNPATGAVLGGVLGGALAHGMQNRSRPSRAARPARRHGRTAQTRSFGGPRTSGRRGTGGRF</sequence>
<keyword evidence="3" id="KW-0472">Membrane</keyword>
<reference evidence="5" key="1">
    <citation type="submission" date="2020-09" db="EMBL/GenBank/DDBJ databases">
        <title>Hoyosella lacisalsi sp. nov., a halotolerant actinobacterium isolated from soil of Lake Gudzhirganskoe.</title>
        <authorList>
            <person name="Yang Q."/>
            <person name="Guo P.Y."/>
            <person name="Liu S.W."/>
            <person name="Li F.N."/>
            <person name="Sun C.H."/>
        </authorList>
    </citation>
    <scope>NUCLEOTIDE SEQUENCE</scope>
    <source>
        <strain evidence="5">G463</strain>
    </source>
</reference>
<accession>A0A927JAB3</accession>
<dbReference type="EMBL" id="JACYWE010000002">
    <property type="protein sequence ID" value="MBD8505601.1"/>
    <property type="molecule type" value="Genomic_DNA"/>
</dbReference>
<name>A0A927JAB3_9ACTN</name>
<feature type="transmembrane region" description="Helical" evidence="3">
    <location>
        <begin position="180"/>
        <end position="201"/>
    </location>
</feature>
<evidence type="ECO:0000256" key="2">
    <source>
        <dbReference type="SAM" id="MobiDB-lite"/>
    </source>
</evidence>